<dbReference type="EMBL" id="KB446537">
    <property type="protein sequence ID" value="EME46058.1"/>
    <property type="molecule type" value="Genomic_DNA"/>
</dbReference>
<dbReference type="PANTHER" id="PTHR16469:SF27">
    <property type="entry name" value="UBIQUITIN-ASSOCIATED AND SH3 DOMAIN-CONTAINING BA-RELATED"/>
    <property type="match status" value="1"/>
</dbReference>
<accession>N1PSZ4</accession>
<feature type="compositionally biased region" description="Polar residues" evidence="1">
    <location>
        <begin position="214"/>
        <end position="234"/>
    </location>
</feature>
<evidence type="ECO:0000313" key="3">
    <source>
        <dbReference type="Proteomes" id="UP000016933"/>
    </source>
</evidence>
<dbReference type="CDD" id="cd07040">
    <property type="entry name" value="HP"/>
    <property type="match status" value="1"/>
</dbReference>
<sequence>MSPSELKPPAVVIIARHGMRLDAADQTWHLSTPTPYDPPLTYGGWNQCRALGVRIASLLHAREQEQSTGDGSRKRRRKHKVVIHTSPFLRCLQTSVAISAGMAQYEAPKETPRTPATMHSASPKLRAKEGPMSPHLRPITEPSHDFARDLARRALDGHSQKKHRRSKLRVDAFLGEWLNPGYFDQITPPPPSSMMVTGAKAELMQNDPLDIYTPTLSHKSSKSSLWGGTNSRPSASREASLDDWSDVRDALEVPSGHRSRSNSVSSAGSTESSGRKSQFRAQHALHALTSRVPPPGPENAIYHPPTPSYAISNSDNIPRGYVTHARNATVHVDYQWDSSRPPQDWGSGGVYGEEWSSMHRRFRRGLNNLVEWYNQHDVDDRAEDALGIEQADKHHDEEDDEDLVVILVTHGAGSNALIGALTNQPVLLDVGMASLTMAVRKDNAPALLSPSGSNPASPGPSGTPCSSPDPVKMMNGGVRRSSLDVGLSAIYDMRLVASSEHLRPGVDPTKAAKSTMSNMRGAQEALARYKQFGSQTQAAAEPTWTLQAPGGRRVNPSAALGSIRRPSASSIPQRRSSPANVPKLSTDGSPTSLTGLWTPPGTASPGLWTPPAGGTPRLDAQRMKDEKNAIFSNLNETNGRASPGRKMLSSTNSPPSSRPGSSNAKDRPKRRNGDVDGTAGLKPGTKQQNSVLAESEDGIADLPLKVGEAPPQSLSRGLSVKALWGKNASGDRVVRKFDPTPKRRWTVNQNDGYHVEYE</sequence>
<keyword evidence="3" id="KW-1185">Reference proteome</keyword>
<feature type="region of interest" description="Disordered" evidence="1">
    <location>
        <begin position="446"/>
        <end position="475"/>
    </location>
</feature>
<dbReference type="InterPro" id="IPR013078">
    <property type="entry name" value="His_Pase_superF_clade-1"/>
</dbReference>
<organism evidence="2 3">
    <name type="scientific">Dothistroma septosporum (strain NZE10 / CBS 128990)</name>
    <name type="common">Red band needle blight fungus</name>
    <name type="synonym">Mycosphaerella pini</name>
    <dbReference type="NCBI Taxonomy" id="675120"/>
    <lineage>
        <taxon>Eukaryota</taxon>
        <taxon>Fungi</taxon>
        <taxon>Dikarya</taxon>
        <taxon>Ascomycota</taxon>
        <taxon>Pezizomycotina</taxon>
        <taxon>Dothideomycetes</taxon>
        <taxon>Dothideomycetidae</taxon>
        <taxon>Mycosphaerellales</taxon>
        <taxon>Mycosphaerellaceae</taxon>
        <taxon>Dothistroma</taxon>
    </lineage>
</organism>
<feature type="compositionally biased region" description="Low complexity" evidence="1">
    <location>
        <begin position="446"/>
        <end position="470"/>
    </location>
</feature>
<feature type="region of interest" description="Disordered" evidence="1">
    <location>
        <begin position="212"/>
        <end position="314"/>
    </location>
</feature>
<dbReference type="eggNOG" id="ENOG502QU7B">
    <property type="taxonomic scope" value="Eukaryota"/>
</dbReference>
<evidence type="ECO:0000256" key="1">
    <source>
        <dbReference type="SAM" id="MobiDB-lite"/>
    </source>
</evidence>
<protein>
    <recommendedName>
        <fullName evidence="4">Phosphoglycerate mutase-like protein</fullName>
    </recommendedName>
</protein>
<dbReference type="PANTHER" id="PTHR16469">
    <property type="entry name" value="UBIQUITIN-ASSOCIATED AND SH3 DOMAIN-CONTAINING BA-RELATED"/>
    <property type="match status" value="1"/>
</dbReference>
<dbReference type="OrthoDB" id="3898179at2759"/>
<feature type="region of interest" description="Disordered" evidence="1">
    <location>
        <begin position="633"/>
        <end position="694"/>
    </location>
</feature>
<feature type="compositionally biased region" description="Low complexity" evidence="1">
    <location>
        <begin position="261"/>
        <end position="276"/>
    </location>
</feature>
<feature type="compositionally biased region" description="Polar residues" evidence="1">
    <location>
        <begin position="586"/>
        <end position="595"/>
    </location>
</feature>
<dbReference type="SMART" id="SM00855">
    <property type="entry name" value="PGAM"/>
    <property type="match status" value="1"/>
</dbReference>
<proteinExistence type="predicted"/>
<name>N1PSZ4_DOTSN</name>
<dbReference type="Proteomes" id="UP000016933">
    <property type="component" value="Unassembled WGS sequence"/>
</dbReference>
<feature type="compositionally biased region" description="Low complexity" evidence="1">
    <location>
        <begin position="649"/>
        <end position="662"/>
    </location>
</feature>
<evidence type="ECO:0008006" key="4">
    <source>
        <dbReference type="Google" id="ProtNLM"/>
    </source>
</evidence>
<reference evidence="2 3" key="2">
    <citation type="journal article" date="2012" name="PLoS Pathog.">
        <title>Diverse lifestyles and strategies of plant pathogenesis encoded in the genomes of eighteen Dothideomycetes fungi.</title>
        <authorList>
            <person name="Ohm R.A."/>
            <person name="Feau N."/>
            <person name="Henrissat B."/>
            <person name="Schoch C.L."/>
            <person name="Horwitz B.A."/>
            <person name="Barry K.W."/>
            <person name="Condon B.J."/>
            <person name="Copeland A.C."/>
            <person name="Dhillon B."/>
            <person name="Glaser F."/>
            <person name="Hesse C.N."/>
            <person name="Kosti I."/>
            <person name="LaButti K."/>
            <person name="Lindquist E.A."/>
            <person name="Lucas S."/>
            <person name="Salamov A.A."/>
            <person name="Bradshaw R.E."/>
            <person name="Ciuffetti L."/>
            <person name="Hamelin R.C."/>
            <person name="Kema G.H.J."/>
            <person name="Lawrence C."/>
            <person name="Scott J.A."/>
            <person name="Spatafora J.W."/>
            <person name="Turgeon B.G."/>
            <person name="de Wit P.J.G.M."/>
            <person name="Zhong S."/>
            <person name="Goodwin S.B."/>
            <person name="Grigoriev I.V."/>
        </authorList>
    </citation>
    <scope>NUCLEOTIDE SEQUENCE [LARGE SCALE GENOMIC DNA]</scope>
    <source>
        <strain evidence="3">NZE10 / CBS 128990</strain>
    </source>
</reference>
<dbReference type="Gene3D" id="3.40.50.1240">
    <property type="entry name" value="Phosphoglycerate mutase-like"/>
    <property type="match status" value="2"/>
</dbReference>
<gene>
    <name evidence="2" type="ORF">DOTSEDRAFT_70149</name>
</gene>
<dbReference type="InterPro" id="IPR051710">
    <property type="entry name" value="Phosphatase_SH3-domain"/>
</dbReference>
<feature type="region of interest" description="Disordered" evidence="1">
    <location>
        <begin position="539"/>
        <end position="619"/>
    </location>
</feature>
<dbReference type="STRING" id="675120.N1PSZ4"/>
<evidence type="ECO:0000313" key="2">
    <source>
        <dbReference type="EMBL" id="EME46058.1"/>
    </source>
</evidence>
<dbReference type="AlphaFoldDB" id="N1PSZ4"/>
<dbReference type="InterPro" id="IPR029033">
    <property type="entry name" value="His_PPase_superfam"/>
</dbReference>
<dbReference type="OMA" id="WDSMRAP"/>
<dbReference type="HOGENOM" id="CLU_018502_1_0_1"/>
<feature type="region of interest" description="Disordered" evidence="1">
    <location>
        <begin position="106"/>
        <end position="135"/>
    </location>
</feature>
<dbReference type="SUPFAM" id="SSF53254">
    <property type="entry name" value="Phosphoglycerate mutase-like"/>
    <property type="match status" value="1"/>
</dbReference>
<reference evidence="3" key="1">
    <citation type="journal article" date="2012" name="PLoS Genet.">
        <title>The genomes of the fungal plant pathogens Cladosporium fulvum and Dothistroma septosporum reveal adaptation to different hosts and lifestyles but also signatures of common ancestry.</title>
        <authorList>
            <person name="de Wit P.J.G.M."/>
            <person name="van der Burgt A."/>
            <person name="Oekmen B."/>
            <person name="Stergiopoulos I."/>
            <person name="Abd-Elsalam K.A."/>
            <person name="Aerts A.L."/>
            <person name="Bahkali A.H."/>
            <person name="Beenen H.G."/>
            <person name="Chettri P."/>
            <person name="Cox M.P."/>
            <person name="Datema E."/>
            <person name="de Vries R.P."/>
            <person name="Dhillon B."/>
            <person name="Ganley A.R."/>
            <person name="Griffiths S.A."/>
            <person name="Guo Y."/>
            <person name="Hamelin R.C."/>
            <person name="Henrissat B."/>
            <person name="Kabir M.S."/>
            <person name="Jashni M.K."/>
            <person name="Kema G."/>
            <person name="Klaubauf S."/>
            <person name="Lapidus A."/>
            <person name="Levasseur A."/>
            <person name="Lindquist E."/>
            <person name="Mehrabi R."/>
            <person name="Ohm R.A."/>
            <person name="Owen T.J."/>
            <person name="Salamov A."/>
            <person name="Schwelm A."/>
            <person name="Schijlen E."/>
            <person name="Sun H."/>
            <person name="van den Burg H.A."/>
            <person name="van Ham R.C.H.J."/>
            <person name="Zhang S."/>
            <person name="Goodwin S.B."/>
            <person name="Grigoriev I.V."/>
            <person name="Collemare J."/>
            <person name="Bradshaw R.E."/>
        </authorList>
    </citation>
    <scope>NUCLEOTIDE SEQUENCE [LARGE SCALE GENOMIC DNA]</scope>
    <source>
        <strain evidence="3">NZE10 / CBS 128990</strain>
    </source>
</reference>
<feature type="compositionally biased region" description="Polar residues" evidence="1">
    <location>
        <begin position="567"/>
        <end position="579"/>
    </location>
</feature>